<dbReference type="STRING" id="1781255.BH720_12990"/>
<feature type="compositionally biased region" description="Acidic residues" evidence="1">
    <location>
        <begin position="939"/>
        <end position="951"/>
    </location>
</feature>
<feature type="compositionally biased region" description="Acidic residues" evidence="1">
    <location>
        <begin position="871"/>
        <end position="883"/>
    </location>
</feature>
<reference evidence="2" key="1">
    <citation type="submission" date="2016-09" db="EMBL/GenBank/DDBJ databases">
        <title>Draft genome of thermotolerant cyanobacterium Desertifilum sp. strain IPPAS B-1220.</title>
        <authorList>
            <person name="Sinetova M.A."/>
            <person name="Bolakhan K."/>
            <person name="Zayadan B.K."/>
            <person name="Mironov K.S."/>
            <person name="Ustinova V."/>
            <person name="Kupriyanova E.V."/>
            <person name="Sidorov R.A."/>
            <person name="Skrypnik A.N."/>
            <person name="Gogoleva N.E."/>
            <person name="Gogolev Y.V."/>
            <person name="Los D.A."/>
        </authorList>
    </citation>
    <scope>NUCLEOTIDE SEQUENCE [LARGE SCALE GENOMIC DNA]</scope>
    <source>
        <strain evidence="2">IPPAS B-1220</strain>
    </source>
</reference>
<feature type="region of interest" description="Disordered" evidence="1">
    <location>
        <begin position="667"/>
        <end position="689"/>
    </location>
</feature>
<feature type="region of interest" description="Disordered" evidence="1">
    <location>
        <begin position="1080"/>
        <end position="1099"/>
    </location>
</feature>
<organism evidence="2">
    <name type="scientific">Desertifilum tharense IPPAS B-1220</name>
    <dbReference type="NCBI Taxonomy" id="1781255"/>
    <lineage>
        <taxon>Bacteria</taxon>
        <taxon>Bacillati</taxon>
        <taxon>Cyanobacteriota</taxon>
        <taxon>Cyanophyceae</taxon>
        <taxon>Desertifilales</taxon>
        <taxon>Desertifilaceae</taxon>
        <taxon>Desertifilum</taxon>
    </lineage>
</organism>
<feature type="region of interest" description="Disordered" evidence="1">
    <location>
        <begin position="1111"/>
        <end position="1153"/>
    </location>
</feature>
<feature type="compositionally biased region" description="Acidic residues" evidence="1">
    <location>
        <begin position="238"/>
        <end position="249"/>
    </location>
</feature>
<feature type="region of interest" description="Disordered" evidence="1">
    <location>
        <begin position="1707"/>
        <end position="1727"/>
    </location>
</feature>
<feature type="compositionally biased region" description="Acidic residues" evidence="1">
    <location>
        <begin position="826"/>
        <end position="835"/>
    </location>
</feature>
<feature type="region of interest" description="Disordered" evidence="1">
    <location>
        <begin position="1635"/>
        <end position="1655"/>
    </location>
</feature>
<feature type="compositionally biased region" description="Pro residues" evidence="1">
    <location>
        <begin position="1922"/>
        <end position="1931"/>
    </location>
</feature>
<feature type="compositionally biased region" description="Acidic residues" evidence="1">
    <location>
        <begin position="558"/>
        <end position="568"/>
    </location>
</feature>
<gene>
    <name evidence="2" type="ORF">BH720_12990</name>
</gene>
<comment type="caution">
    <text evidence="2">The sequence shown here is derived from an EMBL/GenBank/DDBJ whole genome shotgun (WGS) entry which is preliminary data.</text>
</comment>
<dbReference type="EMBL" id="MJGC01000062">
    <property type="protein sequence ID" value="OEJ74693.1"/>
    <property type="molecule type" value="Genomic_DNA"/>
</dbReference>
<feature type="region of interest" description="Disordered" evidence="1">
    <location>
        <begin position="983"/>
        <end position="1006"/>
    </location>
</feature>
<feature type="compositionally biased region" description="Acidic residues" evidence="1">
    <location>
        <begin position="613"/>
        <end position="634"/>
    </location>
</feature>
<feature type="region of interest" description="Disordered" evidence="1">
    <location>
        <begin position="194"/>
        <end position="223"/>
    </location>
</feature>
<feature type="compositionally biased region" description="Basic and acidic residues" evidence="1">
    <location>
        <begin position="206"/>
        <end position="223"/>
    </location>
</feature>
<feature type="region of interest" description="Disordered" evidence="1">
    <location>
        <begin position="613"/>
        <end position="646"/>
    </location>
</feature>
<feature type="compositionally biased region" description="Acidic residues" evidence="1">
    <location>
        <begin position="1870"/>
        <end position="1889"/>
    </location>
</feature>
<feature type="region of interest" description="Disordered" evidence="1">
    <location>
        <begin position="544"/>
        <end position="568"/>
    </location>
</feature>
<feature type="region of interest" description="Disordered" evidence="1">
    <location>
        <begin position="1203"/>
        <end position="1434"/>
    </location>
</feature>
<evidence type="ECO:0000256" key="1">
    <source>
        <dbReference type="SAM" id="MobiDB-lite"/>
    </source>
</evidence>
<feature type="compositionally biased region" description="Acidic residues" evidence="1">
    <location>
        <begin position="1849"/>
        <end position="1858"/>
    </location>
</feature>
<feature type="region of interest" description="Disordered" evidence="1">
    <location>
        <begin position="1828"/>
        <end position="1931"/>
    </location>
</feature>
<feature type="region of interest" description="Disordered" evidence="1">
    <location>
        <begin position="362"/>
        <end position="381"/>
    </location>
</feature>
<protein>
    <submittedName>
        <fullName evidence="2">Uncharacterized protein</fullName>
    </submittedName>
</protein>
<feature type="compositionally biased region" description="Acidic residues" evidence="1">
    <location>
        <begin position="1707"/>
        <end position="1718"/>
    </location>
</feature>
<feature type="region of interest" description="Disordered" evidence="1">
    <location>
        <begin position="315"/>
        <end position="338"/>
    </location>
</feature>
<proteinExistence type="predicted"/>
<feature type="compositionally biased region" description="Acidic residues" evidence="1">
    <location>
        <begin position="894"/>
        <end position="903"/>
    </location>
</feature>
<feature type="region of interest" description="Disordered" evidence="1">
    <location>
        <begin position="779"/>
        <end position="964"/>
    </location>
</feature>
<feature type="compositionally biased region" description="Acidic residues" evidence="1">
    <location>
        <begin position="803"/>
        <end position="815"/>
    </location>
</feature>
<feature type="region of interest" description="Disordered" evidence="1">
    <location>
        <begin position="1048"/>
        <end position="1067"/>
    </location>
</feature>
<dbReference type="OrthoDB" id="463174at2"/>
<feature type="compositionally biased region" description="Low complexity" evidence="1">
    <location>
        <begin position="1114"/>
        <end position="1134"/>
    </location>
</feature>
<sequence length="1931" mass="215902">MAASDDFKALIRAGKLAEALKTALSESIELDIATWVSLADPYGTEQQNPESALPGHRMKTRINIVDGDINTEVGSVFVDNSAFAELREFHISQIKASHEIIQRNLLSLQKLFSLWIEMQEHNFDPSSLGLDWSKVTDSQLAAPSPVREQLPPSSPFDESQNLAEFPLDDTQAPLTEAFPVHLEVSAPFDEVKDSGEFTATLPPETALDREAPVSDTGEDRLDDRDREALEEFDAELFADSFDDETEESQPLEPLPTQASMTPPVDPLGEIFDREDTAIATNLPDEVESAVEPNPILDRAIEADLQDALQEEIETLEEISPTADNLEPQPELETEQSPEALKIDSELLDEFDAAEAVFWEEETPEIDLSQEDVASPEVAVTPEENTRLSAIEEQDILSKLNGTDESAFWEAPETQESPDEFDAETDLASLAVPLTDSALLDELGDTEEILDTENLQAFPEFAATDEFPETEESAIAEDLSPFTTEDIATFTEEIETPLSDDHLLGDLSDDELTSEADYFLDDEQIQTSEASSPFAVSETELISEEQAFSPFDLSGTQAEDIEELPEFNSEDLTAEELGMEDDSASLGILEEQLEEEAGLTEEAEWSLTDEALLEELDNTEDSDNFFVSEENEDLSPFESSEMSAGFSELPSEDAFAELDDLADSEARSPFEELETTEESEIFSTAETPFDNLEETEDFGETDSLFVYPSELSRTIEEVSPFEIEEESQAEFSSPFEDLETLETTEESEIFSTAETPFDNLEETEDFGETDSLFVYPSELSRTTEEVSPFEIEEEPQAEFSSPFEDLETLETAEESEAFSTAETPFDNLEETEDFGETDSLFVYPSELSRTTEEGSPFEIEGESQAEFSSPFEDLETLETTEESEAFSTAETPFDNLEETEDFGETDSLFVYPSELSRTTEEVSPFEIEEESQAEFSSPFEDLETLETTEESEAFSTAETPFDNLEETEDFGETDSLFVYPSELSRTTEEVSPFEIEEEPQAEFSSPFEDLETLETAEESEIFSTAETPFAIDEEQEEEFSLDLDAETLEEGEEANLEASFSPFETSLEADELQPSAFLSEFEESDKAEGEVIPELTASEMTPEIDFFAETEEAEPSALLSELETASTEESLWEETPATPSLELVEETEEESLWEENPIAESLLSEEESLWEETPATPLLELVEETEEESLWEENPIAESLLSEEESLWEETPATPSLELVEETEEESLWEENPIAESLLSEEESLWEETPATPSLELVEETEEESLWEETPATPSLELVEETEEESLWEEQSRSPFELESLDDTESSLWEETPATPSLELVEETEEEALWEEQSRSPFELESLDDTESSLWEETPATPSLELVEETEEEALWEEQSRSPFELESLDDTESSLWEETPATPSLELVEETEEEALWEEQSRSPFELESLDDTESSLWEETPIEEDILAEEESLWEETPAFNPASEVETELLPFETHPENLETLWEEPPLSENNHLPLANPAWEIPAEEEEVDIDSEFDAIAQEVNAELLESFNLELEPEPSAEIDETSFDEILLADTNTPSEELPDITAEEETEILQSFEPEQEGLDPLWEVTDSLSAKETPADPLETDVWEDNVFETTSELAGVSDEEEAEILKAFEPEELNSPWEEPQPTAGNLQDTIIFGEEQLGSTLDAEEDAAWDQLDPFAEEAELSSLTLDDEDEQLLQAFEPESEETAFSEMDEPLPYAGISTNSADEELLSVFDDAEDLAIFGEEEASRNQTEAVLADLNAPLPEMDAWDELSDTEASELENALETDAFADSSWEEDAFGVEAIPSETLMDEDELLAALETDEETLEEADTSGYDRSDPFASLLDEDLQEDEPSLGLSTGATDLSADEDPLADLFPDESLDEFDPFASLETGDLDSEEMDSDPFADLGLSASETQNNPPPPRNPNP</sequence>
<feature type="compositionally biased region" description="Acidic residues" evidence="1">
    <location>
        <begin position="1897"/>
        <end position="1908"/>
    </location>
</feature>
<feature type="region of interest" description="Disordered" evidence="1">
    <location>
        <begin position="140"/>
        <end position="161"/>
    </location>
</feature>
<feature type="compositionally biased region" description="Acidic residues" evidence="1">
    <location>
        <begin position="1256"/>
        <end position="1266"/>
    </location>
</feature>
<feature type="region of interest" description="Disordered" evidence="1">
    <location>
        <begin position="238"/>
        <end position="268"/>
    </location>
</feature>
<feature type="compositionally biased region" description="Acidic residues" evidence="1">
    <location>
        <begin position="1361"/>
        <end position="1371"/>
    </location>
</feature>
<feature type="compositionally biased region" description="Acidic residues" evidence="1">
    <location>
        <begin position="670"/>
        <end position="679"/>
    </location>
</feature>
<evidence type="ECO:0000313" key="2">
    <source>
        <dbReference type="EMBL" id="OEJ74693.1"/>
    </source>
</evidence>
<feature type="compositionally biased region" description="Acidic residues" evidence="1">
    <location>
        <begin position="1403"/>
        <end position="1413"/>
    </location>
</feature>
<feature type="compositionally biased region" description="Acidic residues" evidence="1">
    <location>
        <begin position="1277"/>
        <end position="1287"/>
    </location>
</feature>
<feature type="compositionally biased region" description="Acidic residues" evidence="1">
    <location>
        <begin position="1319"/>
        <end position="1329"/>
    </location>
</feature>
<accession>A0A1E5QK16</accession>
<feature type="compositionally biased region" description="Acidic residues" evidence="1">
    <location>
        <begin position="1142"/>
        <end position="1152"/>
    </location>
</feature>
<feature type="compositionally biased region" description="Acidic residues" evidence="1">
    <location>
        <begin position="1218"/>
        <end position="1228"/>
    </location>
</feature>
<name>A0A1E5QK16_9CYAN</name>